<dbReference type="Proteomes" id="UP000006810">
    <property type="component" value="Chromosome"/>
</dbReference>
<name>C4XFH3_MYCFP</name>
<dbReference type="AlphaFoldDB" id="C4XFH3"/>
<proteinExistence type="predicted"/>
<reference evidence="1 2" key="1">
    <citation type="journal article" date="2009" name="Curr. Microbiol.">
        <title>Molecular cloning and expression of a novel cholinephosphotransferase involved in glycoglycerophospholipid biosynthesis of Mycoplasma fermentans.</title>
        <authorList>
            <person name="Ishida N."/>
            <person name="Irikura D."/>
            <person name="Matsuda K."/>
            <person name="Sato S."/>
            <person name="Asano K."/>
        </authorList>
    </citation>
    <scope>NUCLEOTIDE SEQUENCE [LARGE SCALE GENOMIC DNA]</scope>
    <source>
        <strain evidence="2">ATCC 19989 / NBRC 14854 / NCTC 10117 / PG18</strain>
    </source>
</reference>
<organism evidence="1 2">
    <name type="scientific">Mycoplasmopsis fermentans (strain ATCC 19989 / NBRC 14854 / NCTC 10117 / PG18)</name>
    <name type="common">Mycoplasma fermentans</name>
    <dbReference type="NCBI Taxonomy" id="496833"/>
    <lineage>
        <taxon>Bacteria</taxon>
        <taxon>Bacillati</taxon>
        <taxon>Mycoplasmatota</taxon>
        <taxon>Mycoplasmoidales</taxon>
        <taxon>Metamycoplasmataceae</taxon>
        <taxon>Mycoplasmopsis</taxon>
    </lineage>
</organism>
<dbReference type="EMBL" id="AP009608">
    <property type="protein sequence ID" value="BAH69895.1"/>
    <property type="molecule type" value="Genomic_DNA"/>
</dbReference>
<evidence type="ECO:0000313" key="2">
    <source>
        <dbReference type="Proteomes" id="UP000006810"/>
    </source>
</evidence>
<dbReference type="HOGENOM" id="CLU_2955604_0_0_14"/>
<dbReference type="KEGG" id="mfp:MBIO_0630"/>
<accession>C4XFH3</accession>
<keyword evidence="2" id="KW-1185">Reference proteome</keyword>
<sequence length="59" mass="6930">MNHIISLLFDNLETKELLDATKAYNHIKKLIKDQGIYYLLLDEIQNIKDFPLLLNSLLD</sequence>
<gene>
    <name evidence="1" type="ordered locus">MBIO_0630</name>
</gene>
<evidence type="ECO:0000313" key="1">
    <source>
        <dbReference type="EMBL" id="BAH69895.1"/>
    </source>
</evidence>
<protein>
    <submittedName>
        <fullName evidence="1">Uncharacterized protein</fullName>
    </submittedName>
</protein>